<reference evidence="7 8" key="1">
    <citation type="journal article" date="2006" name="J. Bacteriol.">
        <title>The genome sequence of the obligately chemolithoautotrophic, facultatively anaerobic bacterium Thiobacillus denitrificans.</title>
        <authorList>
            <person name="Beller H.R."/>
            <person name="Chain P.S."/>
            <person name="Letain T.E."/>
            <person name="Chakicherla A."/>
            <person name="Larimer F.W."/>
            <person name="Richardson P.M."/>
            <person name="Coleman M.A."/>
            <person name="Wood A.P."/>
            <person name="Kelly D.P."/>
        </authorList>
    </citation>
    <scope>NUCLEOTIDE SEQUENCE [LARGE SCALE GENOMIC DNA]</scope>
    <source>
        <strain evidence="7 8">ATCC 25259</strain>
    </source>
</reference>
<sequence length="165" mass="18710">MAVRVLFVCMGNICRSPMAEGMFRKALREAGLESRVEIDSAGTHAYHVGSPPDPRAQQAIRQRGEDISDLRGRKVADADFERFDYILVMDRDNYERLIERAPAEHHGKIRRLLSFSRKWPNLDVVDPYYGGAQGFEENLDMIEDAVQGLIREITGGNQVRMRSGS</sequence>
<dbReference type="STRING" id="292415.Tbd_1565"/>
<dbReference type="OrthoDB" id="9784339at2"/>
<keyword evidence="3 7" id="KW-0378">Hydrolase</keyword>
<evidence type="ECO:0000256" key="2">
    <source>
        <dbReference type="ARBA" id="ARBA00013064"/>
    </source>
</evidence>
<evidence type="ECO:0000313" key="7">
    <source>
        <dbReference type="EMBL" id="AAZ97518.1"/>
    </source>
</evidence>
<keyword evidence="8" id="KW-1185">Reference proteome</keyword>
<dbReference type="KEGG" id="tbd:Tbd_1565"/>
<accession>Q3SIL0</accession>
<dbReference type="InterPro" id="IPR050438">
    <property type="entry name" value="LMW_PTPase"/>
</dbReference>
<dbReference type="FunFam" id="3.40.50.2300:FF:000113">
    <property type="entry name" value="Low molecular weight protein-tyrosine-phosphatase"/>
    <property type="match status" value="1"/>
</dbReference>
<dbReference type="EC" id="3.1.3.48" evidence="2"/>
<evidence type="ECO:0000259" key="6">
    <source>
        <dbReference type="SMART" id="SM00226"/>
    </source>
</evidence>
<organism evidence="7 8">
    <name type="scientific">Thiobacillus denitrificans (strain ATCC 25259 / T1)</name>
    <dbReference type="NCBI Taxonomy" id="292415"/>
    <lineage>
        <taxon>Bacteria</taxon>
        <taxon>Pseudomonadati</taxon>
        <taxon>Pseudomonadota</taxon>
        <taxon>Betaproteobacteria</taxon>
        <taxon>Nitrosomonadales</taxon>
        <taxon>Thiobacillaceae</taxon>
        <taxon>Thiobacillus</taxon>
    </lineage>
</organism>
<dbReference type="CDD" id="cd16343">
    <property type="entry name" value="LMWPTP"/>
    <property type="match status" value="1"/>
</dbReference>
<dbReference type="InterPro" id="IPR036196">
    <property type="entry name" value="Ptyr_pPase_sf"/>
</dbReference>
<dbReference type="AlphaFoldDB" id="Q3SIL0"/>
<dbReference type="SMART" id="SM00226">
    <property type="entry name" value="LMWPc"/>
    <property type="match status" value="1"/>
</dbReference>
<dbReference type="PRINTS" id="PR00719">
    <property type="entry name" value="LMWPTPASE"/>
</dbReference>
<dbReference type="RefSeq" id="WP_011312077.1">
    <property type="nucleotide sequence ID" value="NC_007404.1"/>
</dbReference>
<comment type="similarity">
    <text evidence="1">Belongs to the low molecular weight phosphotyrosine protein phosphatase family.</text>
</comment>
<evidence type="ECO:0000313" key="8">
    <source>
        <dbReference type="Proteomes" id="UP000008291"/>
    </source>
</evidence>
<dbReference type="InterPro" id="IPR023485">
    <property type="entry name" value="Ptyr_pPase"/>
</dbReference>
<feature type="active site" description="Nucleophile" evidence="5">
    <location>
        <position position="9"/>
    </location>
</feature>
<evidence type="ECO:0000256" key="1">
    <source>
        <dbReference type="ARBA" id="ARBA00011063"/>
    </source>
</evidence>
<feature type="domain" description="Phosphotyrosine protein phosphatase I" evidence="6">
    <location>
        <begin position="3"/>
        <end position="152"/>
    </location>
</feature>
<evidence type="ECO:0000256" key="3">
    <source>
        <dbReference type="ARBA" id="ARBA00022801"/>
    </source>
</evidence>
<dbReference type="Pfam" id="PF01451">
    <property type="entry name" value="LMWPc"/>
    <property type="match status" value="1"/>
</dbReference>
<keyword evidence="4" id="KW-0904">Protein phosphatase</keyword>
<dbReference type="GO" id="GO:0004725">
    <property type="term" value="F:protein tyrosine phosphatase activity"/>
    <property type="evidence" value="ECO:0007669"/>
    <property type="project" value="UniProtKB-EC"/>
</dbReference>
<evidence type="ECO:0000256" key="4">
    <source>
        <dbReference type="ARBA" id="ARBA00022912"/>
    </source>
</evidence>
<dbReference type="EMBL" id="CP000116">
    <property type="protein sequence ID" value="AAZ97518.1"/>
    <property type="molecule type" value="Genomic_DNA"/>
</dbReference>
<name>Q3SIL0_THIDA</name>
<feature type="active site" description="Proton donor" evidence="5">
    <location>
        <position position="126"/>
    </location>
</feature>
<gene>
    <name evidence="7" type="ordered locus">Tbd_1565</name>
</gene>
<protein>
    <recommendedName>
        <fullName evidence="2">protein-tyrosine-phosphatase</fullName>
        <ecNumber evidence="2">3.1.3.48</ecNumber>
    </recommendedName>
</protein>
<proteinExistence type="inferred from homology"/>
<dbReference type="Proteomes" id="UP000008291">
    <property type="component" value="Chromosome"/>
</dbReference>
<dbReference type="InterPro" id="IPR017867">
    <property type="entry name" value="Tyr_phospatase_low_mol_wt"/>
</dbReference>
<dbReference type="Gene3D" id="3.40.50.2300">
    <property type="match status" value="1"/>
</dbReference>
<evidence type="ECO:0000256" key="5">
    <source>
        <dbReference type="PIRSR" id="PIRSR617867-1"/>
    </source>
</evidence>
<dbReference type="SUPFAM" id="SSF52788">
    <property type="entry name" value="Phosphotyrosine protein phosphatases I"/>
    <property type="match status" value="1"/>
</dbReference>
<dbReference type="HOGENOM" id="CLU_071415_2_2_4"/>
<feature type="active site" evidence="5">
    <location>
        <position position="15"/>
    </location>
</feature>
<dbReference type="PANTHER" id="PTHR11717:SF7">
    <property type="entry name" value="LOW MOLECULAR WEIGHT PHOSPHOTYROSINE PROTEIN PHOSPHATASE"/>
    <property type="match status" value="1"/>
</dbReference>
<dbReference type="PANTHER" id="PTHR11717">
    <property type="entry name" value="LOW MOLECULAR WEIGHT PROTEIN TYROSINE PHOSPHATASE"/>
    <property type="match status" value="1"/>
</dbReference>
<dbReference type="eggNOG" id="COG0394">
    <property type="taxonomic scope" value="Bacteria"/>
</dbReference>